<keyword evidence="2" id="KW-1185">Reference proteome</keyword>
<dbReference type="Proteomes" id="UP000829925">
    <property type="component" value="Chromosome"/>
</dbReference>
<proteinExistence type="predicted"/>
<evidence type="ECO:0000313" key="1">
    <source>
        <dbReference type="EMBL" id="UOR06107.1"/>
    </source>
</evidence>
<gene>
    <name evidence="1" type="ORF">MUN82_03180</name>
</gene>
<name>A0A8T9SWJ1_9BACT</name>
<dbReference type="KEGG" id="haei:MUN82_03180"/>
<organism evidence="1 2">
    <name type="scientific">Hymenobacter aerilatus</name>
    <dbReference type="NCBI Taxonomy" id="2932251"/>
    <lineage>
        <taxon>Bacteria</taxon>
        <taxon>Pseudomonadati</taxon>
        <taxon>Bacteroidota</taxon>
        <taxon>Cytophagia</taxon>
        <taxon>Cytophagales</taxon>
        <taxon>Hymenobacteraceae</taxon>
        <taxon>Hymenobacter</taxon>
    </lineage>
</organism>
<protein>
    <submittedName>
        <fullName evidence="1">Uncharacterized protein</fullName>
    </submittedName>
</protein>
<evidence type="ECO:0000313" key="2">
    <source>
        <dbReference type="Proteomes" id="UP000829925"/>
    </source>
</evidence>
<dbReference type="RefSeq" id="WP_245094934.1">
    <property type="nucleotide sequence ID" value="NZ_CP095053.1"/>
</dbReference>
<reference evidence="1 2" key="1">
    <citation type="submission" date="2022-04" db="EMBL/GenBank/DDBJ databases">
        <title>Hymenobacter sp. isolated from the air.</title>
        <authorList>
            <person name="Won M."/>
            <person name="Lee C.-M."/>
            <person name="Woen H.-Y."/>
            <person name="Kwon S.-W."/>
        </authorList>
    </citation>
    <scope>NUCLEOTIDE SEQUENCE [LARGE SCALE GENOMIC DNA]</scope>
    <source>
        <strain evidence="2">5413 J-13</strain>
    </source>
</reference>
<accession>A0A8T9SWJ1</accession>
<dbReference type="EMBL" id="CP095053">
    <property type="protein sequence ID" value="UOR06107.1"/>
    <property type="molecule type" value="Genomic_DNA"/>
</dbReference>
<dbReference type="AlphaFoldDB" id="A0A8T9SWJ1"/>
<sequence>MEVSTLENHFLYWIDRFDHILSAEEFGDSRLYSFVQINNTLKNENIINEYLREEQKIINFIFCLVDQQDSELSNSRIRYSWQSSCSKKVNYLFTEEQIKFLAKVNRKYEQEIILNSKDELYNYLVLGVRELLKVKIKLADAYLEIGFDMSLVAQNVEEEKLLKLTREAGLHVLRKWEHLMWE</sequence>